<dbReference type="OrthoDB" id="346371at2759"/>
<sequence>MLEVLWIPLHDSVGFPTSMHYDRLTISPDGRISAWYNTVTVVSLETGKVLDTAEKAHKGML</sequence>
<reference evidence="1 2" key="1">
    <citation type="submission" date="2020-06" db="EMBL/GenBank/DDBJ databases">
        <title>Transcriptomic and genomic resources for Thalictrum thalictroides and T. hernandezii: Facilitating candidate gene discovery in an emerging model plant lineage.</title>
        <authorList>
            <person name="Arias T."/>
            <person name="Riano-Pachon D.M."/>
            <person name="Di Stilio V.S."/>
        </authorList>
    </citation>
    <scope>NUCLEOTIDE SEQUENCE [LARGE SCALE GENOMIC DNA]</scope>
    <source>
        <strain evidence="2">cv. WT478/WT964</strain>
        <tissue evidence="1">Leaves</tissue>
    </source>
</reference>
<name>A0A7J6X3M2_THATH</name>
<evidence type="ECO:0000313" key="2">
    <source>
        <dbReference type="Proteomes" id="UP000554482"/>
    </source>
</evidence>
<dbReference type="PANTHER" id="PTHR45282:SF2">
    <property type="entry name" value="OS03G0858400 PROTEIN"/>
    <property type="match status" value="1"/>
</dbReference>
<evidence type="ECO:0000313" key="1">
    <source>
        <dbReference type="EMBL" id="KAF5203647.1"/>
    </source>
</evidence>
<protein>
    <submittedName>
        <fullName evidence="1">Uncharacterized protein</fullName>
    </submittedName>
</protein>
<keyword evidence="2" id="KW-1185">Reference proteome</keyword>
<dbReference type="PANTHER" id="PTHR45282">
    <property type="entry name" value="OS03G0858400 PROTEIN"/>
    <property type="match status" value="1"/>
</dbReference>
<organism evidence="1 2">
    <name type="scientific">Thalictrum thalictroides</name>
    <name type="common">Rue-anemone</name>
    <name type="synonym">Anemone thalictroides</name>
    <dbReference type="NCBI Taxonomy" id="46969"/>
    <lineage>
        <taxon>Eukaryota</taxon>
        <taxon>Viridiplantae</taxon>
        <taxon>Streptophyta</taxon>
        <taxon>Embryophyta</taxon>
        <taxon>Tracheophyta</taxon>
        <taxon>Spermatophyta</taxon>
        <taxon>Magnoliopsida</taxon>
        <taxon>Ranunculales</taxon>
        <taxon>Ranunculaceae</taxon>
        <taxon>Thalictroideae</taxon>
        <taxon>Thalictrum</taxon>
    </lineage>
</organism>
<dbReference type="EMBL" id="JABWDY010006481">
    <property type="protein sequence ID" value="KAF5203647.1"/>
    <property type="molecule type" value="Genomic_DNA"/>
</dbReference>
<gene>
    <name evidence="1" type="ORF">FRX31_006766</name>
</gene>
<accession>A0A7J6X3M2</accession>
<dbReference type="AlphaFoldDB" id="A0A7J6X3M2"/>
<dbReference type="Proteomes" id="UP000554482">
    <property type="component" value="Unassembled WGS sequence"/>
</dbReference>
<comment type="caution">
    <text evidence="1">The sequence shown here is derived from an EMBL/GenBank/DDBJ whole genome shotgun (WGS) entry which is preliminary data.</text>
</comment>
<proteinExistence type="predicted"/>